<organism evidence="4 5">
    <name type="scientific">Paracoccus yeei</name>
    <dbReference type="NCBI Taxonomy" id="147645"/>
    <lineage>
        <taxon>Bacteria</taxon>
        <taxon>Pseudomonadati</taxon>
        <taxon>Pseudomonadota</taxon>
        <taxon>Alphaproteobacteria</taxon>
        <taxon>Rhodobacterales</taxon>
        <taxon>Paracoccaceae</taxon>
        <taxon>Paracoccus</taxon>
    </lineage>
</organism>
<keyword evidence="2" id="KW-0560">Oxidoreductase</keyword>
<dbReference type="GO" id="GO:0008667">
    <property type="term" value="F:2,3-dihydro-2,3-dihydroxybenzoate dehydrogenase activity"/>
    <property type="evidence" value="ECO:0007669"/>
    <property type="project" value="InterPro"/>
</dbReference>
<dbReference type="InterPro" id="IPR036291">
    <property type="entry name" value="NAD(P)-bd_dom_sf"/>
</dbReference>
<dbReference type="SUPFAM" id="SSF51735">
    <property type="entry name" value="NAD(P)-binding Rossmann-fold domains"/>
    <property type="match status" value="1"/>
</dbReference>
<dbReference type="FunFam" id="3.40.50.720:FF:000084">
    <property type="entry name" value="Short-chain dehydrogenase reductase"/>
    <property type="match status" value="1"/>
</dbReference>
<dbReference type="PROSITE" id="PS00061">
    <property type="entry name" value="ADH_SHORT"/>
    <property type="match status" value="1"/>
</dbReference>
<accession>A0A1V0GRH4</accession>
<dbReference type="EMBL" id="CP020442">
    <property type="protein sequence ID" value="ARC36452.1"/>
    <property type="molecule type" value="Genomic_DNA"/>
</dbReference>
<name>A0A1V0GRH4_9RHOB</name>
<protein>
    <submittedName>
        <fullName evidence="4">KR domain-containing protein</fullName>
    </submittedName>
</protein>
<evidence type="ECO:0000256" key="1">
    <source>
        <dbReference type="ARBA" id="ARBA00006484"/>
    </source>
</evidence>
<dbReference type="RefSeq" id="WP_080621159.1">
    <property type="nucleotide sequence ID" value="NZ_CAWMZI010000001.1"/>
</dbReference>
<dbReference type="PRINTS" id="PR01397">
    <property type="entry name" value="DHBDHDRGNASE"/>
</dbReference>
<evidence type="ECO:0000256" key="2">
    <source>
        <dbReference type="ARBA" id="ARBA00023002"/>
    </source>
</evidence>
<dbReference type="SMART" id="SM00822">
    <property type="entry name" value="PKS_KR"/>
    <property type="match status" value="1"/>
</dbReference>
<sequence>MRLTGFQDRTAIVTGAAGGIGRSVVAALVEAGARVIATDTEAALQAAPVPGAENRALDVRDAEATEALVAGVEAAHGPLALGVHAAGVLGIATILDMAPQEWDRVMGVNATGTFNVTRAFGRAMARQGRGAIVAVSSNAAGIPRLNMGAYAASKAAATMLVRCLGLELAAQGVRCNIVAPGSTLTPMQTGMWAEDGGAGERAVIEGSLEAYRTGIPLKKLATPEDIAGAVMFLLSDQAGHVTMADLYVDGGATMRA</sequence>
<gene>
    <name evidence="4" type="ORF">A6J80_08720</name>
</gene>
<dbReference type="GO" id="GO:0019290">
    <property type="term" value="P:siderophore biosynthetic process"/>
    <property type="evidence" value="ECO:0007669"/>
    <property type="project" value="InterPro"/>
</dbReference>
<dbReference type="Proteomes" id="UP000191257">
    <property type="component" value="Chromosome"/>
</dbReference>
<dbReference type="AlphaFoldDB" id="A0A1V0GRH4"/>
<dbReference type="InterPro" id="IPR020904">
    <property type="entry name" value="Sc_DH/Rdtase_CS"/>
</dbReference>
<reference evidence="4" key="1">
    <citation type="submission" date="2017-12" db="EMBL/GenBank/DDBJ databases">
        <title>FDA dAtabase for Regulatory Grade micrObial Sequences (FDA-ARGOS): Supporting development and validation of Infectious Disease Dx tests.</title>
        <authorList>
            <person name="Campos J."/>
            <person name="Goldberg B."/>
            <person name="Tallon L."/>
            <person name="Sadzewicz L."/>
            <person name="Sengamalay N."/>
            <person name="Ott S."/>
            <person name="Godinez A."/>
            <person name="Nagaraj S."/>
            <person name="Vyas G."/>
            <person name="Aluvathingal J."/>
            <person name="Nadendla S."/>
            <person name="Geyer C."/>
            <person name="Nandy P."/>
            <person name="Hobson J."/>
            <person name="Sichtig H."/>
        </authorList>
    </citation>
    <scope>NUCLEOTIDE SEQUENCE</scope>
    <source>
        <strain evidence="4">FDAARGOS_252</strain>
    </source>
</reference>
<dbReference type="PANTHER" id="PTHR24321">
    <property type="entry name" value="DEHYDROGENASES, SHORT CHAIN"/>
    <property type="match status" value="1"/>
</dbReference>
<comment type="similarity">
    <text evidence="1">Belongs to the short-chain dehydrogenases/reductases (SDR) family.</text>
</comment>
<dbReference type="Gene3D" id="3.40.50.720">
    <property type="entry name" value="NAD(P)-binding Rossmann-like Domain"/>
    <property type="match status" value="1"/>
</dbReference>
<dbReference type="eggNOG" id="COG1028">
    <property type="taxonomic scope" value="Bacteria"/>
</dbReference>
<keyword evidence="5" id="KW-1185">Reference proteome</keyword>
<feature type="domain" description="Ketoreductase" evidence="3">
    <location>
        <begin position="9"/>
        <end position="183"/>
    </location>
</feature>
<proteinExistence type="inferred from homology"/>
<evidence type="ECO:0000313" key="4">
    <source>
        <dbReference type="EMBL" id="ARC36452.1"/>
    </source>
</evidence>
<evidence type="ECO:0000313" key="5">
    <source>
        <dbReference type="Proteomes" id="UP000191257"/>
    </source>
</evidence>
<dbReference type="KEGG" id="pye:A6J80_08720"/>
<dbReference type="InterPro" id="IPR003560">
    <property type="entry name" value="DHB_DH"/>
</dbReference>
<evidence type="ECO:0000259" key="3">
    <source>
        <dbReference type="SMART" id="SM00822"/>
    </source>
</evidence>
<dbReference type="InterPro" id="IPR057326">
    <property type="entry name" value="KR_dom"/>
</dbReference>
<dbReference type="STRING" id="147645.A6J80_08720"/>
<dbReference type="Pfam" id="PF13561">
    <property type="entry name" value="adh_short_C2"/>
    <property type="match status" value="1"/>
</dbReference>
<dbReference type="PANTHER" id="PTHR24321:SF13">
    <property type="entry name" value="2,3-DIHYDRO-2,3-DIHYDROXYBENZOATE DEHYDROGENASE"/>
    <property type="match status" value="1"/>
</dbReference>
<dbReference type="InterPro" id="IPR002347">
    <property type="entry name" value="SDR_fam"/>
</dbReference>